<dbReference type="Pfam" id="PF13966">
    <property type="entry name" value="zf-RVT"/>
    <property type="match status" value="1"/>
</dbReference>
<dbReference type="InterPro" id="IPR026960">
    <property type="entry name" value="RVT-Znf"/>
</dbReference>
<sequence length="241" mass="27767">MWFPDLKGRFTTQSAFQEIRKKRCKVGWYKRVWNKFVHPKVSGTAWKLSQNCEATDAAVMKRGVRLASRCKFKFRMSFTNMKEAMSLVVNCSPITKQLWTAAVISTMVTLWKHGNKYVFENARISLNFCQRQIILHVNWTAQLSKAFIDHDGKFLLVTGRALGVRTNFWAECLAVVGVEMAIVKHWYNIWVESDSSPTVSAFRMGNIPRQLKGWWEAYEAAKLAAGLRVNHSFGKPPWLLT</sequence>
<dbReference type="CDD" id="cd06222">
    <property type="entry name" value="RNase_H_like"/>
    <property type="match status" value="1"/>
</dbReference>
<comment type="caution">
    <text evidence="2">The sequence shown here is derived from an EMBL/GenBank/DDBJ whole genome shotgun (WGS) entry which is preliminary data.</text>
</comment>
<protein>
    <recommendedName>
        <fullName evidence="1">Reverse transcriptase zinc-binding domain-containing protein</fullName>
    </recommendedName>
</protein>
<gene>
    <name evidence="2" type="ORF">IFM89_025506</name>
</gene>
<feature type="domain" description="Reverse transcriptase zinc-binding" evidence="1">
    <location>
        <begin position="10"/>
        <end position="99"/>
    </location>
</feature>
<evidence type="ECO:0000313" key="2">
    <source>
        <dbReference type="EMBL" id="KAF9593797.1"/>
    </source>
</evidence>
<evidence type="ECO:0000313" key="3">
    <source>
        <dbReference type="Proteomes" id="UP000631114"/>
    </source>
</evidence>
<name>A0A835LIK1_9MAGN</name>
<reference evidence="2 3" key="1">
    <citation type="submission" date="2020-10" db="EMBL/GenBank/DDBJ databases">
        <title>The Coptis chinensis genome and diversification of protoberbering-type alkaloids.</title>
        <authorList>
            <person name="Wang B."/>
            <person name="Shu S."/>
            <person name="Song C."/>
            <person name="Liu Y."/>
        </authorList>
    </citation>
    <scope>NUCLEOTIDE SEQUENCE [LARGE SCALE GENOMIC DNA]</scope>
    <source>
        <strain evidence="2">HL-2020</strain>
        <tissue evidence="2">Leaf</tissue>
    </source>
</reference>
<evidence type="ECO:0000259" key="1">
    <source>
        <dbReference type="Pfam" id="PF13966"/>
    </source>
</evidence>
<dbReference type="Proteomes" id="UP000631114">
    <property type="component" value="Unassembled WGS sequence"/>
</dbReference>
<dbReference type="AlphaFoldDB" id="A0A835LIK1"/>
<dbReference type="EMBL" id="JADFTS010000008">
    <property type="protein sequence ID" value="KAF9593797.1"/>
    <property type="molecule type" value="Genomic_DNA"/>
</dbReference>
<organism evidence="2 3">
    <name type="scientific">Coptis chinensis</name>
    <dbReference type="NCBI Taxonomy" id="261450"/>
    <lineage>
        <taxon>Eukaryota</taxon>
        <taxon>Viridiplantae</taxon>
        <taxon>Streptophyta</taxon>
        <taxon>Embryophyta</taxon>
        <taxon>Tracheophyta</taxon>
        <taxon>Spermatophyta</taxon>
        <taxon>Magnoliopsida</taxon>
        <taxon>Ranunculales</taxon>
        <taxon>Ranunculaceae</taxon>
        <taxon>Coptidoideae</taxon>
        <taxon>Coptis</taxon>
    </lineage>
</organism>
<keyword evidence="3" id="KW-1185">Reference proteome</keyword>
<dbReference type="InterPro" id="IPR044730">
    <property type="entry name" value="RNase_H-like_dom_plant"/>
</dbReference>
<accession>A0A835LIK1</accession>
<proteinExistence type="predicted"/>